<reference evidence="1" key="1">
    <citation type="submission" date="2013-07" db="EMBL/GenBank/DDBJ databases">
        <title>The genome of an arbuscular mycorrhizal fungus provides insights into the evolution of the oldest plant symbiosis.</title>
        <authorList>
            <consortium name="DOE Joint Genome Institute"/>
            <person name="Tisserant E."/>
            <person name="Malbreil M."/>
            <person name="Kuo A."/>
            <person name="Kohler A."/>
            <person name="Symeonidi A."/>
            <person name="Balestrini R."/>
            <person name="Charron P."/>
            <person name="Duensing N."/>
            <person name="Frei-dit-Frey N."/>
            <person name="Gianinazzi-Pearson V."/>
            <person name="Gilbert B."/>
            <person name="Handa Y."/>
            <person name="Hijri M."/>
            <person name="Kaul R."/>
            <person name="Kawaguchi M."/>
            <person name="Krajinski F."/>
            <person name="Lammers P."/>
            <person name="Lapierre D."/>
            <person name="Masclaux F.G."/>
            <person name="Murat C."/>
            <person name="Morin E."/>
            <person name="Ndikumana S."/>
            <person name="Pagni M."/>
            <person name="Petitpierre D."/>
            <person name="Requena N."/>
            <person name="Rosikiewicz P."/>
            <person name="Riley R."/>
            <person name="Saito K."/>
            <person name="San Clemente H."/>
            <person name="Shapiro H."/>
            <person name="van Tuinen D."/>
            <person name="Becard G."/>
            <person name="Bonfante P."/>
            <person name="Paszkowski U."/>
            <person name="Shachar-Hill Y."/>
            <person name="Young J.P."/>
            <person name="Sanders I.R."/>
            <person name="Henrissat B."/>
            <person name="Rensing S.A."/>
            <person name="Grigoriev I.V."/>
            <person name="Corradi N."/>
            <person name="Roux C."/>
            <person name="Martin F."/>
        </authorList>
    </citation>
    <scope>NUCLEOTIDE SEQUENCE</scope>
    <source>
        <strain evidence="1">DAOM 197198</strain>
    </source>
</reference>
<proteinExistence type="predicted"/>
<name>U9UEH3_RHIID</name>
<dbReference type="InterPro" id="IPR036397">
    <property type="entry name" value="RNaseH_sf"/>
</dbReference>
<accession>U9UEH3</accession>
<protein>
    <recommendedName>
        <fullName evidence="2">Transposable element tc3 transposase</fullName>
    </recommendedName>
</protein>
<sequence>MNAEFYVEILRRHAPEMSQMLGDHWRFQQDNDPKHTSRLSGHPIADLSPIEKLWSIIKNKVEKRMPKNLDDLEKFMVEEWQNIPNTVLINLSKSMKRVNY</sequence>
<evidence type="ECO:0000313" key="1">
    <source>
        <dbReference type="EMBL" id="ESA18800.1"/>
    </source>
</evidence>
<dbReference type="HOGENOM" id="CLU_2307494_0_0_1"/>
<dbReference type="Gene3D" id="3.30.420.10">
    <property type="entry name" value="Ribonuclease H-like superfamily/Ribonuclease H"/>
    <property type="match status" value="1"/>
</dbReference>
<organism evidence="1">
    <name type="scientific">Rhizophagus irregularis (strain DAOM 181602 / DAOM 197198 / MUCL 43194)</name>
    <name type="common">Arbuscular mycorrhizal fungus</name>
    <name type="synonym">Glomus intraradices</name>
    <dbReference type="NCBI Taxonomy" id="747089"/>
    <lineage>
        <taxon>Eukaryota</taxon>
        <taxon>Fungi</taxon>
        <taxon>Fungi incertae sedis</taxon>
        <taxon>Mucoromycota</taxon>
        <taxon>Glomeromycotina</taxon>
        <taxon>Glomeromycetes</taxon>
        <taxon>Glomerales</taxon>
        <taxon>Glomeraceae</taxon>
        <taxon>Rhizophagus</taxon>
    </lineage>
</organism>
<gene>
    <name evidence="1" type="ORF">GLOINDRAFT_93197</name>
</gene>
<dbReference type="AlphaFoldDB" id="U9UEH3"/>
<dbReference type="EMBL" id="KI278866">
    <property type="protein sequence ID" value="ESA18800.1"/>
    <property type="molecule type" value="Genomic_DNA"/>
</dbReference>
<dbReference type="GO" id="GO:0003676">
    <property type="term" value="F:nucleic acid binding"/>
    <property type="evidence" value="ECO:0007669"/>
    <property type="project" value="InterPro"/>
</dbReference>
<evidence type="ECO:0008006" key="2">
    <source>
        <dbReference type="Google" id="ProtNLM"/>
    </source>
</evidence>